<gene>
    <name evidence="1" type="ORF">NIT7321_02457</name>
</gene>
<proteinExistence type="predicted"/>
<sequence>MLLPGTGGLQSGLTISNFSLISPLEMNGETHPCAAPFRAGQKDKAMQQDTMDTLDEDLSGLKPVQWQARMAALAEENGMYQPLGNRHFATFIDQGNTLLVSFETIQGIHNLSDVAQPLGFDLVKNLGWSHLCLVSNGDTWFRNERIFGFFDQLIDDGFFEEFDKVVFYGAGPCGYAAAAFSVAAPGATVVAIQPQATLDPAIAGWDERFSEERRLDFTSRYGYAPDMMDAAQEGFVLYDPHQHLDAMHAALFARKNVTRLALPNLGGTVQTRLIEMEILYNTIALAGAGKLTKRRFFQLYRARRNNAAYLRNVMARLDQDDRPYLVTLLCRNVAQRMRAPRFRRRLQNLEKRAEAGEFRLPPSR</sequence>
<protein>
    <recommendedName>
        <fullName evidence="3">Phosphoadenosine phosphosulfate reductase</fullName>
    </recommendedName>
</protein>
<keyword evidence="2" id="KW-1185">Reference proteome</keyword>
<evidence type="ECO:0000313" key="2">
    <source>
        <dbReference type="Proteomes" id="UP000043764"/>
    </source>
</evidence>
<organism evidence="1 2">
    <name type="scientific">Phaeobacter italicus</name>
    <dbReference type="NCBI Taxonomy" id="481446"/>
    <lineage>
        <taxon>Bacteria</taxon>
        <taxon>Pseudomonadati</taxon>
        <taxon>Pseudomonadota</taxon>
        <taxon>Alphaproteobacteria</taxon>
        <taxon>Rhodobacterales</taxon>
        <taxon>Roseobacteraceae</taxon>
        <taxon>Phaeobacter</taxon>
    </lineage>
</organism>
<dbReference type="EMBL" id="CVRL01000033">
    <property type="protein sequence ID" value="CRL11589.1"/>
    <property type="molecule type" value="Genomic_DNA"/>
</dbReference>
<evidence type="ECO:0008006" key="3">
    <source>
        <dbReference type="Google" id="ProtNLM"/>
    </source>
</evidence>
<dbReference type="STRING" id="481446.NIT7645_00854"/>
<dbReference type="AlphaFoldDB" id="A0A0H5D3H9"/>
<reference evidence="2" key="1">
    <citation type="submission" date="2015-05" db="EMBL/GenBank/DDBJ databases">
        <authorList>
            <person name="Rodrigo-Torres Lidia"/>
            <person name="Arahal R.David."/>
        </authorList>
    </citation>
    <scope>NUCLEOTIDE SEQUENCE [LARGE SCALE GENOMIC DNA]</scope>
    <source>
        <strain evidence="2">CECT 7321</strain>
    </source>
</reference>
<name>A0A0H5D3H9_9RHOB</name>
<dbReference type="Proteomes" id="UP000043764">
    <property type="component" value="Unassembled WGS sequence"/>
</dbReference>
<evidence type="ECO:0000313" key="1">
    <source>
        <dbReference type="EMBL" id="CRL11589.1"/>
    </source>
</evidence>
<accession>A0A0H5D3H9</accession>